<sequence length="271" mass="30405">MMDLFEPKDADECYATGSQTTVVSLSVKNGGACEAQEMRVSSHRAILIKHYAFSSTPTISFDAQEINVRKLNMEVSCLVLTKNRSFLLIARLCTCFKFTDVPPAVDVGVPANATWSRDPLDFFTQINLVQDDRNEFLQQVSDAPELRKLSGLVTFTIPKPGTFRLEGVRTNFGKKINLRPSSGKIKAESEVHLRHLHQTLRCRKGESYLYAAIRILTASKHIVIDLVIYIGVDVDISIDIDLESDLHRKPSFVQASIRLARLIHVSLWSSL</sequence>
<proteinExistence type="predicted"/>
<accession>A0ABR2ZR23</accession>
<keyword evidence="2" id="KW-1185">Reference proteome</keyword>
<reference evidence="1 2" key="1">
    <citation type="submission" date="2024-05" db="EMBL/GenBank/DDBJ databases">
        <title>A draft genome resource for the thread blight pathogen Marasmius tenuissimus strain MS-2.</title>
        <authorList>
            <person name="Yulfo-Soto G.E."/>
            <person name="Baruah I.K."/>
            <person name="Amoako-Attah I."/>
            <person name="Bukari Y."/>
            <person name="Meinhardt L.W."/>
            <person name="Bailey B.A."/>
            <person name="Cohen S.P."/>
        </authorList>
    </citation>
    <scope>NUCLEOTIDE SEQUENCE [LARGE SCALE GENOMIC DNA]</scope>
    <source>
        <strain evidence="1 2">MS-2</strain>
    </source>
</reference>
<evidence type="ECO:0000313" key="1">
    <source>
        <dbReference type="EMBL" id="KAL0062832.1"/>
    </source>
</evidence>
<name>A0ABR2ZR23_9AGAR</name>
<dbReference type="EMBL" id="JBBXMP010000095">
    <property type="protein sequence ID" value="KAL0062832.1"/>
    <property type="molecule type" value="Genomic_DNA"/>
</dbReference>
<organism evidence="1 2">
    <name type="scientific">Marasmius tenuissimus</name>
    <dbReference type="NCBI Taxonomy" id="585030"/>
    <lineage>
        <taxon>Eukaryota</taxon>
        <taxon>Fungi</taxon>
        <taxon>Dikarya</taxon>
        <taxon>Basidiomycota</taxon>
        <taxon>Agaricomycotina</taxon>
        <taxon>Agaricomycetes</taxon>
        <taxon>Agaricomycetidae</taxon>
        <taxon>Agaricales</taxon>
        <taxon>Marasmiineae</taxon>
        <taxon>Marasmiaceae</taxon>
        <taxon>Marasmius</taxon>
    </lineage>
</organism>
<gene>
    <name evidence="1" type="ORF">AAF712_010287</name>
</gene>
<protein>
    <submittedName>
        <fullName evidence="1">Uncharacterized protein</fullName>
    </submittedName>
</protein>
<dbReference type="Proteomes" id="UP001437256">
    <property type="component" value="Unassembled WGS sequence"/>
</dbReference>
<evidence type="ECO:0000313" key="2">
    <source>
        <dbReference type="Proteomes" id="UP001437256"/>
    </source>
</evidence>
<comment type="caution">
    <text evidence="1">The sequence shown here is derived from an EMBL/GenBank/DDBJ whole genome shotgun (WGS) entry which is preliminary data.</text>
</comment>